<gene>
    <name evidence="1" type="ORF">DCHRY22_LOCUS3896</name>
</gene>
<keyword evidence="2" id="KW-1185">Reference proteome</keyword>
<sequence>MRSTKSLANFRKSVEETSIDNHPEKSNHDSDIKFVAFLLENAKKIFSNTDEPNKTVESFSIDGIKLDSLNMPTVNGTTEQNAAYNESHNENNILNLGYLDTNLSKSPSTENVVEIEKSEKLSVFTDYNISLTEIGQLFTEKPTYRNPENFLLLEKKDVAKIDKNARKPQQLPSLEATIFSQKNTRRSCIACNNIGSMDCMDPQNKLESFNASDEKTVELLKPQAALVTADLECIKQ</sequence>
<evidence type="ECO:0000313" key="1">
    <source>
        <dbReference type="EMBL" id="CAG9562583.1"/>
    </source>
</evidence>
<dbReference type="EMBL" id="CAKASE010000048">
    <property type="protein sequence ID" value="CAG9562583.1"/>
    <property type="molecule type" value="Genomic_DNA"/>
</dbReference>
<proteinExistence type="predicted"/>
<reference evidence="1" key="1">
    <citation type="submission" date="2021-09" db="EMBL/GenBank/DDBJ databases">
        <authorList>
            <person name="Martin H S."/>
        </authorList>
    </citation>
    <scope>NUCLEOTIDE SEQUENCE</scope>
</reference>
<dbReference type="OrthoDB" id="7457650at2759"/>
<evidence type="ECO:0000313" key="2">
    <source>
        <dbReference type="Proteomes" id="UP000789524"/>
    </source>
</evidence>
<dbReference type="Proteomes" id="UP000789524">
    <property type="component" value="Unassembled WGS sequence"/>
</dbReference>
<protein>
    <submittedName>
        <fullName evidence="1">(African queen) hypothetical protein</fullName>
    </submittedName>
</protein>
<organism evidence="1 2">
    <name type="scientific">Danaus chrysippus</name>
    <name type="common">African queen</name>
    <dbReference type="NCBI Taxonomy" id="151541"/>
    <lineage>
        <taxon>Eukaryota</taxon>
        <taxon>Metazoa</taxon>
        <taxon>Ecdysozoa</taxon>
        <taxon>Arthropoda</taxon>
        <taxon>Hexapoda</taxon>
        <taxon>Insecta</taxon>
        <taxon>Pterygota</taxon>
        <taxon>Neoptera</taxon>
        <taxon>Endopterygota</taxon>
        <taxon>Lepidoptera</taxon>
        <taxon>Glossata</taxon>
        <taxon>Ditrysia</taxon>
        <taxon>Papilionoidea</taxon>
        <taxon>Nymphalidae</taxon>
        <taxon>Danainae</taxon>
        <taxon>Danaini</taxon>
        <taxon>Danaina</taxon>
        <taxon>Danaus</taxon>
        <taxon>Anosia</taxon>
    </lineage>
</organism>
<comment type="caution">
    <text evidence="1">The sequence shown here is derived from an EMBL/GenBank/DDBJ whole genome shotgun (WGS) entry which is preliminary data.</text>
</comment>
<dbReference type="AlphaFoldDB" id="A0A8J2VXP8"/>
<name>A0A8J2VXP8_9NEOP</name>
<accession>A0A8J2VXP8</accession>